<feature type="site" description="Substrate discrimination" evidence="17">
    <location>
        <position position="16"/>
    </location>
</feature>
<dbReference type="Gene3D" id="3.30.1490.100">
    <property type="entry name" value="DNA polymerase, Y-family, little finger domain"/>
    <property type="match status" value="1"/>
</dbReference>
<dbReference type="GO" id="GO:0003887">
    <property type="term" value="F:DNA-directed DNA polymerase activity"/>
    <property type="evidence" value="ECO:0007669"/>
    <property type="project" value="UniProtKB-UniRule"/>
</dbReference>
<evidence type="ECO:0000256" key="18">
    <source>
        <dbReference type="SAM" id="MobiDB-lite"/>
    </source>
</evidence>
<keyword evidence="14 17" id="KW-0234">DNA repair</keyword>
<evidence type="ECO:0000256" key="15">
    <source>
        <dbReference type="ARBA" id="ARBA00025589"/>
    </source>
</evidence>
<organism evidence="20 21">
    <name type="scientific">Nocardioides acrostichi</name>
    <dbReference type="NCBI Taxonomy" id="2784339"/>
    <lineage>
        <taxon>Bacteria</taxon>
        <taxon>Bacillati</taxon>
        <taxon>Actinomycetota</taxon>
        <taxon>Actinomycetes</taxon>
        <taxon>Propionibacteriales</taxon>
        <taxon>Nocardioidaceae</taxon>
        <taxon>Nocardioides</taxon>
    </lineage>
</organism>
<evidence type="ECO:0000256" key="2">
    <source>
        <dbReference type="ARBA" id="ARBA00010945"/>
    </source>
</evidence>
<keyword evidence="21" id="KW-1185">Reference proteome</keyword>
<accession>A0A930UU85</accession>
<evidence type="ECO:0000256" key="5">
    <source>
        <dbReference type="ARBA" id="ARBA00022490"/>
    </source>
</evidence>
<dbReference type="InterPro" id="IPR001126">
    <property type="entry name" value="UmuC"/>
</dbReference>
<evidence type="ECO:0000256" key="11">
    <source>
        <dbReference type="ARBA" id="ARBA00022842"/>
    </source>
</evidence>
<dbReference type="PANTHER" id="PTHR11076:SF33">
    <property type="entry name" value="DNA POLYMERASE KAPPA"/>
    <property type="match status" value="1"/>
</dbReference>
<dbReference type="GO" id="GO:0042276">
    <property type="term" value="P:error-prone translesion synthesis"/>
    <property type="evidence" value="ECO:0007669"/>
    <property type="project" value="TreeGrafter"/>
</dbReference>
<evidence type="ECO:0000256" key="4">
    <source>
        <dbReference type="ARBA" id="ARBA00022457"/>
    </source>
</evidence>
<dbReference type="Gene3D" id="3.40.1170.60">
    <property type="match status" value="1"/>
</dbReference>
<comment type="subcellular location">
    <subcellularLocation>
        <location evidence="1 17">Cytoplasm</location>
    </subcellularLocation>
</comment>
<keyword evidence="6 17" id="KW-0808">Transferase</keyword>
<keyword evidence="4 17" id="KW-0515">Mutator protein</keyword>
<dbReference type="Proteomes" id="UP000656804">
    <property type="component" value="Unassembled WGS sequence"/>
</dbReference>
<dbReference type="FunFam" id="3.40.1170.60:FF:000001">
    <property type="entry name" value="DNA polymerase IV"/>
    <property type="match status" value="1"/>
</dbReference>
<dbReference type="GO" id="GO:0006261">
    <property type="term" value="P:DNA-templated DNA replication"/>
    <property type="evidence" value="ECO:0007669"/>
    <property type="project" value="UniProtKB-UniRule"/>
</dbReference>
<dbReference type="GO" id="GO:0005829">
    <property type="term" value="C:cytosol"/>
    <property type="evidence" value="ECO:0007669"/>
    <property type="project" value="TreeGrafter"/>
</dbReference>
<evidence type="ECO:0000256" key="3">
    <source>
        <dbReference type="ARBA" id="ARBA00011245"/>
    </source>
</evidence>
<protein>
    <recommendedName>
        <fullName evidence="17">DNA polymerase IV</fullName>
        <shortName evidence="17">Pol IV</shortName>
        <ecNumber evidence="17">2.7.7.7</ecNumber>
    </recommendedName>
</protein>
<evidence type="ECO:0000256" key="17">
    <source>
        <dbReference type="HAMAP-Rule" id="MF_01113"/>
    </source>
</evidence>
<evidence type="ECO:0000313" key="20">
    <source>
        <dbReference type="EMBL" id="MBF4160938.1"/>
    </source>
</evidence>
<dbReference type="InterPro" id="IPR036775">
    <property type="entry name" value="DNA_pol_Y-fam_lit_finger_sf"/>
</dbReference>
<dbReference type="PROSITE" id="PS50173">
    <property type="entry name" value="UMUC"/>
    <property type="match status" value="1"/>
</dbReference>
<dbReference type="FunFam" id="3.30.1490.100:FF:000004">
    <property type="entry name" value="DNA polymerase IV"/>
    <property type="match status" value="1"/>
</dbReference>
<dbReference type="EC" id="2.7.7.7" evidence="17"/>
<keyword evidence="7 17" id="KW-0548">Nucleotidyltransferase</keyword>
<dbReference type="GO" id="GO:0009432">
    <property type="term" value="P:SOS response"/>
    <property type="evidence" value="ECO:0007669"/>
    <property type="project" value="TreeGrafter"/>
</dbReference>
<dbReference type="PANTHER" id="PTHR11076">
    <property type="entry name" value="DNA REPAIR POLYMERASE UMUC / TRANSFERASE FAMILY MEMBER"/>
    <property type="match status" value="1"/>
</dbReference>
<dbReference type="AlphaFoldDB" id="A0A930UU85"/>
<dbReference type="InterPro" id="IPR043128">
    <property type="entry name" value="Rev_trsase/Diguanyl_cyclase"/>
</dbReference>
<comment type="cofactor">
    <cofactor evidence="17">
        <name>Mg(2+)</name>
        <dbReference type="ChEBI" id="CHEBI:18420"/>
    </cofactor>
    <text evidence="17">Binds 2 magnesium ions per subunit.</text>
</comment>
<feature type="active site" evidence="17">
    <location>
        <position position="106"/>
    </location>
</feature>
<comment type="catalytic activity">
    <reaction evidence="16 17">
        <text>DNA(n) + a 2'-deoxyribonucleoside 5'-triphosphate = DNA(n+1) + diphosphate</text>
        <dbReference type="Rhea" id="RHEA:22508"/>
        <dbReference type="Rhea" id="RHEA-COMP:17339"/>
        <dbReference type="Rhea" id="RHEA-COMP:17340"/>
        <dbReference type="ChEBI" id="CHEBI:33019"/>
        <dbReference type="ChEBI" id="CHEBI:61560"/>
        <dbReference type="ChEBI" id="CHEBI:173112"/>
        <dbReference type="EC" id="2.7.7.7"/>
    </reaction>
</comment>
<dbReference type="SUPFAM" id="SSF56672">
    <property type="entry name" value="DNA/RNA polymerases"/>
    <property type="match status" value="1"/>
</dbReference>
<evidence type="ECO:0000256" key="1">
    <source>
        <dbReference type="ARBA" id="ARBA00004496"/>
    </source>
</evidence>
<dbReference type="RefSeq" id="WP_194502104.1">
    <property type="nucleotide sequence ID" value="NZ_JADIVZ010000001.1"/>
</dbReference>
<feature type="binding site" evidence="17">
    <location>
        <position position="11"/>
    </location>
    <ligand>
        <name>Mg(2+)</name>
        <dbReference type="ChEBI" id="CHEBI:18420"/>
    </ligand>
</feature>
<keyword evidence="9 17" id="KW-0479">Metal-binding</keyword>
<evidence type="ECO:0000256" key="13">
    <source>
        <dbReference type="ARBA" id="ARBA00023125"/>
    </source>
</evidence>
<evidence type="ECO:0000256" key="7">
    <source>
        <dbReference type="ARBA" id="ARBA00022695"/>
    </source>
</evidence>
<feature type="region of interest" description="Disordered" evidence="18">
    <location>
        <begin position="425"/>
        <end position="459"/>
    </location>
</feature>
<evidence type="ECO:0000256" key="14">
    <source>
        <dbReference type="ARBA" id="ARBA00023204"/>
    </source>
</evidence>
<keyword evidence="10 17" id="KW-0227">DNA damage</keyword>
<comment type="function">
    <text evidence="15 17">Poorly processive, error-prone DNA polymerase involved in untargeted mutagenesis. Copies undamaged DNA at stalled replication forks, which arise in vivo from mismatched or misaligned primer ends. These misaligned primers can be extended by PolIV. Exhibits no 3'-5' exonuclease (proofreading) activity. May be involved in translesional synthesis, in conjunction with the beta clamp from PolIII.</text>
</comment>
<dbReference type="GO" id="GO:0003684">
    <property type="term" value="F:damaged DNA binding"/>
    <property type="evidence" value="ECO:0007669"/>
    <property type="project" value="InterPro"/>
</dbReference>
<dbReference type="GO" id="GO:0000287">
    <property type="term" value="F:magnesium ion binding"/>
    <property type="evidence" value="ECO:0007669"/>
    <property type="project" value="UniProtKB-UniRule"/>
</dbReference>
<dbReference type="SUPFAM" id="SSF100879">
    <property type="entry name" value="Lesion bypass DNA polymerase (Y-family), little finger domain"/>
    <property type="match status" value="1"/>
</dbReference>
<keyword evidence="11 17" id="KW-0460">Magnesium</keyword>
<dbReference type="NCBIfam" id="NF002882">
    <property type="entry name" value="PRK03348.1"/>
    <property type="match status" value="1"/>
</dbReference>
<comment type="subunit">
    <text evidence="3 17">Monomer.</text>
</comment>
<comment type="similarity">
    <text evidence="2 17">Belongs to the DNA polymerase type-Y family.</text>
</comment>
<dbReference type="InterPro" id="IPR043502">
    <property type="entry name" value="DNA/RNA_pol_sf"/>
</dbReference>
<feature type="region of interest" description="Disordered" evidence="18">
    <location>
        <begin position="365"/>
        <end position="410"/>
    </location>
</feature>
<dbReference type="NCBIfam" id="NF002677">
    <property type="entry name" value="PRK02406.1"/>
    <property type="match status" value="1"/>
</dbReference>
<dbReference type="Gene3D" id="1.10.150.20">
    <property type="entry name" value="5' to 3' exonuclease, C-terminal subdomain"/>
    <property type="match status" value="1"/>
</dbReference>
<dbReference type="Pfam" id="PF11799">
    <property type="entry name" value="IMS_C"/>
    <property type="match status" value="1"/>
</dbReference>
<name>A0A930UU85_9ACTN</name>
<keyword evidence="8 17" id="KW-0235">DNA replication</keyword>
<proteinExistence type="inferred from homology"/>
<dbReference type="InterPro" id="IPR053848">
    <property type="entry name" value="IMS_HHH_1"/>
</dbReference>
<evidence type="ECO:0000256" key="8">
    <source>
        <dbReference type="ARBA" id="ARBA00022705"/>
    </source>
</evidence>
<dbReference type="GO" id="GO:0006281">
    <property type="term" value="P:DNA repair"/>
    <property type="evidence" value="ECO:0007669"/>
    <property type="project" value="UniProtKB-UniRule"/>
</dbReference>
<comment type="caution">
    <text evidence="20">The sequence shown here is derived from an EMBL/GenBank/DDBJ whole genome shotgun (WGS) entry which is preliminary data.</text>
</comment>
<dbReference type="HAMAP" id="MF_01113">
    <property type="entry name" value="DNApol_IV"/>
    <property type="match status" value="1"/>
</dbReference>
<evidence type="ECO:0000259" key="19">
    <source>
        <dbReference type="PROSITE" id="PS50173"/>
    </source>
</evidence>
<keyword evidence="12 17" id="KW-0239">DNA-directed DNA polymerase</keyword>
<dbReference type="InterPro" id="IPR050116">
    <property type="entry name" value="DNA_polymerase-Y"/>
</dbReference>
<gene>
    <name evidence="17" type="primary">dinB</name>
    <name evidence="20" type="ORF">ISG29_04500</name>
</gene>
<dbReference type="InterPro" id="IPR017961">
    <property type="entry name" value="DNA_pol_Y-fam_little_finger"/>
</dbReference>
<feature type="binding site" evidence="17">
    <location>
        <position position="105"/>
    </location>
    <ligand>
        <name>Mg(2+)</name>
        <dbReference type="ChEBI" id="CHEBI:18420"/>
    </ligand>
</feature>
<evidence type="ECO:0000256" key="6">
    <source>
        <dbReference type="ARBA" id="ARBA00022679"/>
    </source>
</evidence>
<evidence type="ECO:0000256" key="16">
    <source>
        <dbReference type="ARBA" id="ARBA00049244"/>
    </source>
</evidence>
<evidence type="ECO:0000256" key="10">
    <source>
        <dbReference type="ARBA" id="ARBA00022763"/>
    </source>
</evidence>
<feature type="domain" description="UmuC" evidence="19">
    <location>
        <begin position="7"/>
        <end position="191"/>
    </location>
</feature>
<dbReference type="CDD" id="cd03586">
    <property type="entry name" value="PolY_Pol_IV_kappa"/>
    <property type="match status" value="1"/>
</dbReference>
<keyword evidence="13 17" id="KW-0238">DNA-binding</keyword>
<reference evidence="20" key="1">
    <citation type="submission" date="2020-11" db="EMBL/GenBank/DDBJ databases">
        <title>Nocardioides sp. CBS4Y-1, whole genome shotgun sequence.</title>
        <authorList>
            <person name="Tuo L."/>
        </authorList>
    </citation>
    <scope>NUCLEOTIDE SEQUENCE</scope>
    <source>
        <strain evidence="20">CBS4Y-1</strain>
    </source>
</reference>
<keyword evidence="5 17" id="KW-0963">Cytoplasm</keyword>
<dbReference type="EMBL" id="JADIVZ010000001">
    <property type="protein sequence ID" value="MBF4160938.1"/>
    <property type="molecule type" value="Genomic_DNA"/>
</dbReference>
<dbReference type="InterPro" id="IPR022880">
    <property type="entry name" value="DNApol_IV"/>
</dbReference>
<evidence type="ECO:0000313" key="21">
    <source>
        <dbReference type="Proteomes" id="UP000656804"/>
    </source>
</evidence>
<sequence>MRAHASVLHLDLDAFFASVEQRDKPSLRGKPVVVGGTGGRGVVSTASYEARRYGVGSAMSTREARARCPHAAFLSGRFHAYREASAVVMALLRELSPLVEPLSLDEAFVDLAAAGLPDLDVDTVTQTAQRLRARVYEATDGLTASVGVASSKFLAKVASDLDKPDGLVVVTPGTELELLRPMAATVIPGVGPATAERLRRAGLHTVADLERVSEEELVRLLGRAHGSGLHRLAHARDDRAVEPERETKSVSVEGTYDTDLTDTRLMESLLTSQAKDVARRLRASGFSGRTVTIKVRLHDFTTLSRSTTLASPTDQENVVGRLARGLLAELLAHPDSEAQVRGGVRLLGVGVSGLADWVQDDLFGDLLETGPTDPTDAVEPATETEPPEPPRARSSGWAPGLDVEHDEHGRGWVWGSGRGVVTVRFETRESPAGPVRSFADDDPALHRWQPPDLDPPADP</sequence>
<evidence type="ECO:0000256" key="9">
    <source>
        <dbReference type="ARBA" id="ARBA00022723"/>
    </source>
</evidence>
<evidence type="ECO:0000256" key="12">
    <source>
        <dbReference type="ARBA" id="ARBA00022932"/>
    </source>
</evidence>
<dbReference type="Pfam" id="PF21999">
    <property type="entry name" value="IMS_HHH_1"/>
    <property type="match status" value="1"/>
</dbReference>
<dbReference type="Gene3D" id="3.30.70.270">
    <property type="match status" value="1"/>
</dbReference>
<dbReference type="Pfam" id="PF00817">
    <property type="entry name" value="IMS"/>
    <property type="match status" value="1"/>
</dbReference>